<name>A0ACD5IHT8_9PROT</name>
<protein>
    <submittedName>
        <fullName evidence="1">Uncharacterized protein</fullName>
    </submittedName>
</protein>
<keyword evidence="2" id="KW-1185">Reference proteome</keyword>
<dbReference type="EMBL" id="CP130946">
    <property type="protein sequence ID" value="XRP72561.1"/>
    <property type="molecule type" value="Genomic_DNA"/>
</dbReference>
<dbReference type="Proteomes" id="UP001196097">
    <property type="component" value="Chromosome"/>
</dbReference>
<gene>
    <name evidence="1" type="ORF">HF292_012310</name>
</gene>
<organism evidence="1 2">
    <name type="scientific">Acidithiobacillus ferruginosus</name>
    <dbReference type="NCBI Taxonomy" id="3063951"/>
    <lineage>
        <taxon>Bacteria</taxon>
        <taxon>Pseudomonadati</taxon>
        <taxon>Pseudomonadota</taxon>
        <taxon>Acidithiobacillia</taxon>
        <taxon>Acidithiobacillales</taxon>
        <taxon>Acidithiobacillaceae</taxon>
        <taxon>Acidithiobacillus</taxon>
    </lineage>
</organism>
<reference evidence="1 2" key="1">
    <citation type="journal article" date="2021" name="ISME J.">
        <title>Genomic evolution of the class Acidithiobacillia: deep-branching Proteobacteria living in extreme acidic conditions.</title>
        <authorList>
            <person name="Moya-Beltran A."/>
            <person name="Beard S."/>
            <person name="Rojas-Villalobos C."/>
            <person name="Issotta F."/>
            <person name="Gallardo Y."/>
            <person name="Ulloa R."/>
            <person name="Giaveno A."/>
            <person name="Degli Esposti M."/>
            <person name="Johnson D.B."/>
            <person name="Quatrini R."/>
        </authorList>
    </citation>
    <scope>NUCLEOTIDE SEQUENCE [LARGE SCALE GENOMIC DNA]</scope>
    <source>
        <strain evidence="1 2">CF3</strain>
    </source>
</reference>
<evidence type="ECO:0000313" key="1">
    <source>
        <dbReference type="EMBL" id="XRP72561.1"/>
    </source>
</evidence>
<evidence type="ECO:0000313" key="2">
    <source>
        <dbReference type="Proteomes" id="UP001196097"/>
    </source>
</evidence>
<sequence length="87" mass="9940">MTGSLPECCKENKITNRAELIDCMETLEDTKDMTIDDLKERLNYLNVMRHTDHLAMFKEDEGLLDIYDRASFTLQNAIEALGSAKTP</sequence>
<proteinExistence type="predicted"/>
<accession>A0ACD5IHT8</accession>